<keyword evidence="3" id="KW-0813">Transport</keyword>
<dbReference type="GO" id="GO:0030943">
    <property type="term" value="F:mitochondrion targeting sequence binding"/>
    <property type="evidence" value="ECO:0007669"/>
    <property type="project" value="TreeGrafter"/>
</dbReference>
<feature type="compositionally biased region" description="Basic and acidic residues" evidence="10">
    <location>
        <begin position="47"/>
        <end position="56"/>
    </location>
</feature>
<dbReference type="PRINTS" id="PR00351">
    <property type="entry name" value="OM20RECEPTOR"/>
</dbReference>
<dbReference type="GO" id="GO:0008320">
    <property type="term" value="F:protein transmembrane transporter activity"/>
    <property type="evidence" value="ECO:0007669"/>
    <property type="project" value="TreeGrafter"/>
</dbReference>
<evidence type="ECO:0000256" key="4">
    <source>
        <dbReference type="ARBA" id="ARBA00022692"/>
    </source>
</evidence>
<dbReference type="Gene3D" id="1.20.960.10">
    <property type="entry name" value="Mitochondrial outer membrane translocase complex, subunit Tom20 domain"/>
    <property type="match status" value="1"/>
</dbReference>
<evidence type="ECO:0000256" key="8">
    <source>
        <dbReference type="ARBA" id="ARBA00023128"/>
    </source>
</evidence>
<gene>
    <name evidence="12" type="ORF">LLEC1_05855</name>
</gene>
<dbReference type="SUPFAM" id="SSF47157">
    <property type="entry name" value="Mitochondrial import receptor subunit Tom20"/>
    <property type="match status" value="1"/>
</dbReference>
<dbReference type="InterPro" id="IPR023392">
    <property type="entry name" value="Tom20_dom_sf"/>
</dbReference>
<organism evidence="12 13">
    <name type="scientific">Cordyceps confragosa</name>
    <name type="common">Lecanicillium lecanii</name>
    <dbReference type="NCBI Taxonomy" id="2714763"/>
    <lineage>
        <taxon>Eukaryota</taxon>
        <taxon>Fungi</taxon>
        <taxon>Dikarya</taxon>
        <taxon>Ascomycota</taxon>
        <taxon>Pezizomycotina</taxon>
        <taxon>Sordariomycetes</taxon>
        <taxon>Hypocreomycetidae</taxon>
        <taxon>Hypocreales</taxon>
        <taxon>Cordycipitaceae</taxon>
        <taxon>Akanthomyces</taxon>
    </lineage>
</organism>
<feature type="transmembrane region" description="Helical" evidence="11">
    <location>
        <begin position="6"/>
        <end position="28"/>
    </location>
</feature>
<feature type="region of interest" description="Disordered" evidence="10">
    <location>
        <begin position="47"/>
        <end position="72"/>
    </location>
</feature>
<comment type="similarity">
    <text evidence="2">Belongs to the Tom20 family.</text>
</comment>
<evidence type="ECO:0000256" key="2">
    <source>
        <dbReference type="ARBA" id="ARBA00005792"/>
    </source>
</evidence>
<dbReference type="Pfam" id="PF02064">
    <property type="entry name" value="MAS20"/>
    <property type="match status" value="2"/>
</dbReference>
<keyword evidence="8" id="KW-0496">Mitochondrion</keyword>
<dbReference type="InterPro" id="IPR002056">
    <property type="entry name" value="MAS20"/>
</dbReference>
<evidence type="ECO:0000256" key="10">
    <source>
        <dbReference type="SAM" id="MobiDB-lite"/>
    </source>
</evidence>
<evidence type="ECO:0000256" key="5">
    <source>
        <dbReference type="ARBA" id="ARBA00022787"/>
    </source>
</evidence>
<evidence type="ECO:0000313" key="13">
    <source>
        <dbReference type="Proteomes" id="UP000243081"/>
    </source>
</evidence>
<name>A0A179IDY3_CORDF</name>
<dbReference type="Proteomes" id="UP000243081">
    <property type="component" value="Unassembled WGS sequence"/>
</dbReference>
<keyword evidence="4 11" id="KW-0812">Transmembrane</keyword>
<dbReference type="GO" id="GO:0006605">
    <property type="term" value="P:protein targeting"/>
    <property type="evidence" value="ECO:0007669"/>
    <property type="project" value="InterPro"/>
</dbReference>
<dbReference type="OMA" id="PPPIFQI"/>
<comment type="caution">
    <text evidence="12">The sequence shown here is derived from an EMBL/GenBank/DDBJ whole genome shotgun (WGS) entry which is preliminary data.</text>
</comment>
<keyword evidence="13" id="KW-1185">Reference proteome</keyword>
<dbReference type="PANTHER" id="PTHR12430">
    <property type="entry name" value="MITOCHONDRIAL IMPORT RECEPTOR SUBUNIT TOM20"/>
    <property type="match status" value="1"/>
</dbReference>
<accession>A0A179IDY3</accession>
<dbReference type="GO" id="GO:0030150">
    <property type="term" value="P:protein import into mitochondrial matrix"/>
    <property type="evidence" value="ECO:0007669"/>
    <property type="project" value="TreeGrafter"/>
</dbReference>
<reference evidence="12 13" key="1">
    <citation type="submission" date="2016-03" db="EMBL/GenBank/DDBJ databases">
        <title>Fine-scale spatial genetic structure of a fungal parasite of coffee scale insects.</title>
        <authorList>
            <person name="Jackson D."/>
            <person name="Zemenick K.A."/>
            <person name="Malloure B."/>
            <person name="Quandt C.A."/>
            <person name="James T.Y."/>
        </authorList>
    </citation>
    <scope>NUCLEOTIDE SEQUENCE [LARGE SCALE GENOMIC DNA]</scope>
    <source>
        <strain evidence="12 13">UM487</strain>
    </source>
</reference>
<keyword evidence="5" id="KW-1000">Mitochondrion outer membrane</keyword>
<dbReference type="OrthoDB" id="2154253at2759"/>
<dbReference type="EMBL" id="LUKN01001845">
    <property type="protein sequence ID" value="OAR00122.1"/>
    <property type="molecule type" value="Genomic_DNA"/>
</dbReference>
<dbReference type="GO" id="GO:0006886">
    <property type="term" value="P:intracellular protein transport"/>
    <property type="evidence" value="ECO:0007669"/>
    <property type="project" value="InterPro"/>
</dbReference>
<keyword evidence="6" id="KW-0653">Protein transport</keyword>
<dbReference type="GO" id="GO:0005742">
    <property type="term" value="C:mitochondrial outer membrane translocase complex"/>
    <property type="evidence" value="ECO:0007669"/>
    <property type="project" value="InterPro"/>
</dbReference>
<protein>
    <recommendedName>
        <fullName evidence="14">Mitochondrial import receptor subunit tom20</fullName>
    </recommendedName>
</protein>
<keyword evidence="9 11" id="KW-0472">Membrane</keyword>
<dbReference type="GO" id="GO:0016031">
    <property type="term" value="P:tRNA import into mitochondrion"/>
    <property type="evidence" value="ECO:0007669"/>
    <property type="project" value="TreeGrafter"/>
</dbReference>
<evidence type="ECO:0000256" key="6">
    <source>
        <dbReference type="ARBA" id="ARBA00022927"/>
    </source>
</evidence>
<evidence type="ECO:0008006" key="14">
    <source>
        <dbReference type="Google" id="ProtNLM"/>
    </source>
</evidence>
<proteinExistence type="inferred from homology"/>
<evidence type="ECO:0000256" key="9">
    <source>
        <dbReference type="ARBA" id="ARBA00023136"/>
    </source>
</evidence>
<evidence type="ECO:0000256" key="7">
    <source>
        <dbReference type="ARBA" id="ARBA00022989"/>
    </source>
</evidence>
<sequence length="205" mass="22580">MVQTSTLVTASVATAATAFVAYAIYFDYRRRSQSEFRRDLRRNERTQARAKAKAEKEEAEASSQNLRATVKSRVDEAKDEGFPMGVEQREAYFSEQIMAAEVMSADREHIPRKRLFCDPVPGCITDKLLAASKAIDSALAFYRGLKVYPNPGDLIKIYDSTVPKPILDILAEMIAYDSSLDIRSVPSGGPPGGINLGDIPNVGLD</sequence>
<dbReference type="PANTHER" id="PTHR12430:SF0">
    <property type="entry name" value="TRANSLOCASE OF OUTER MITOCHONDRIAL MEMBRANE 20"/>
    <property type="match status" value="1"/>
</dbReference>
<evidence type="ECO:0000256" key="3">
    <source>
        <dbReference type="ARBA" id="ARBA00022448"/>
    </source>
</evidence>
<dbReference type="PIRSF" id="PIRSF037707">
    <property type="entry name" value="MAS20_rcpt"/>
    <property type="match status" value="1"/>
</dbReference>
<keyword evidence="7 11" id="KW-1133">Transmembrane helix</keyword>
<evidence type="ECO:0000313" key="12">
    <source>
        <dbReference type="EMBL" id="OAR00122.1"/>
    </source>
</evidence>
<dbReference type="AlphaFoldDB" id="A0A179IDY3"/>
<evidence type="ECO:0000256" key="1">
    <source>
        <dbReference type="ARBA" id="ARBA00004572"/>
    </source>
</evidence>
<comment type="subcellular location">
    <subcellularLocation>
        <location evidence="1">Mitochondrion outer membrane</location>
        <topology evidence="1">Single-pass membrane protein</topology>
    </subcellularLocation>
</comment>
<evidence type="ECO:0000256" key="11">
    <source>
        <dbReference type="SAM" id="Phobius"/>
    </source>
</evidence>